<organism evidence="1 2">
    <name type="scientific">Bacteroides xylanisolvens</name>
    <dbReference type="NCBI Taxonomy" id="371601"/>
    <lineage>
        <taxon>Bacteria</taxon>
        <taxon>Pseudomonadati</taxon>
        <taxon>Bacteroidota</taxon>
        <taxon>Bacteroidia</taxon>
        <taxon>Bacteroidales</taxon>
        <taxon>Bacteroidaceae</taxon>
        <taxon>Bacteroides</taxon>
    </lineage>
</organism>
<comment type="caution">
    <text evidence="1">The sequence shown here is derived from an EMBL/GenBank/DDBJ whole genome shotgun (WGS) entry which is preliminary data.</text>
</comment>
<evidence type="ECO:0000313" key="1">
    <source>
        <dbReference type="EMBL" id="KAA9034057.1"/>
    </source>
</evidence>
<gene>
    <name evidence="1" type="ORF">F6S82_26820</name>
</gene>
<feature type="non-terminal residue" evidence="1">
    <location>
        <position position="1"/>
    </location>
</feature>
<dbReference type="Proteomes" id="UP000327007">
    <property type="component" value="Unassembled WGS sequence"/>
</dbReference>
<dbReference type="EMBL" id="VYQC01000062">
    <property type="protein sequence ID" value="KAA9034057.1"/>
    <property type="molecule type" value="Genomic_DNA"/>
</dbReference>
<dbReference type="AlphaFoldDB" id="A0AAI9WFH8"/>
<accession>A0AAI9WFH8</accession>
<sequence length="53" mass="6230">DFPIRGKAVYLRIKRRRWEDPSTGQTYSRDWSLVATGTRITAEFGAFLKELLR</sequence>
<reference evidence="2" key="1">
    <citation type="journal article" date="2018" name="J. Anim. Genet.">
        <title>Acquired interbacterial defense systems protect against interspecies antagonism in the human gut microbiome.</title>
        <authorList>
            <person name="Ross B.D."/>
            <person name="Verster A.J."/>
            <person name="Radey M.C."/>
            <person name="Schmidtke D.T."/>
            <person name="Pope C.E."/>
            <person name="Hoffman L.R."/>
            <person name="Hajjar A."/>
            <person name="Peterson S.B."/>
            <person name="Borenstein E."/>
            <person name="Mougous J."/>
        </authorList>
    </citation>
    <scope>NUCLEOTIDE SEQUENCE [LARGE SCALE GENOMIC DNA]</scope>
    <source>
        <strain evidence="2">H204</strain>
    </source>
</reference>
<evidence type="ECO:0000313" key="2">
    <source>
        <dbReference type="Proteomes" id="UP000327007"/>
    </source>
</evidence>
<protein>
    <submittedName>
        <fullName evidence="1">Transposase</fullName>
    </submittedName>
</protein>
<name>A0AAI9WFH8_9BACE</name>
<proteinExistence type="predicted"/>